<dbReference type="GO" id="GO:0008270">
    <property type="term" value="F:zinc ion binding"/>
    <property type="evidence" value="ECO:0007669"/>
    <property type="project" value="UniProtKB-KW"/>
</dbReference>
<dbReference type="GO" id="GO:0016020">
    <property type="term" value="C:membrane"/>
    <property type="evidence" value="ECO:0007669"/>
    <property type="project" value="UniProtKB-SubCell"/>
</dbReference>
<sequence length="135" mass="14752">MSIPSFFTVIPVQLTVFFLIVFVVFFFFFLRLKRQMGPSSHIATSPSSSSAAVPLDLDVLKSLPSAVFRSATDGKAGNALECAVCLSELTDGEVARLLPRCHHTFHLACIDTWFLFNSTCPICRSAVELPPASEP</sequence>
<accession>A0A835QSY0</accession>
<evidence type="ECO:0000256" key="10">
    <source>
        <dbReference type="ARBA" id="ARBA00022833"/>
    </source>
</evidence>
<dbReference type="FunFam" id="3.30.40.10:FF:000187">
    <property type="entry name" value="E3 ubiquitin-protein ligase ATL6"/>
    <property type="match status" value="1"/>
</dbReference>
<dbReference type="Gene3D" id="3.30.40.10">
    <property type="entry name" value="Zinc/RING finger domain, C3HC4 (zinc finger)"/>
    <property type="match status" value="1"/>
</dbReference>
<dbReference type="SMART" id="SM00184">
    <property type="entry name" value="RING"/>
    <property type="match status" value="1"/>
</dbReference>
<evidence type="ECO:0000256" key="5">
    <source>
        <dbReference type="ARBA" id="ARBA00022679"/>
    </source>
</evidence>
<dbReference type="GO" id="GO:0061630">
    <property type="term" value="F:ubiquitin protein ligase activity"/>
    <property type="evidence" value="ECO:0007669"/>
    <property type="project" value="UniProtKB-EC"/>
</dbReference>
<protein>
    <recommendedName>
        <fullName evidence="4">RING-type E3 ubiquitin transferase</fullName>
        <ecNumber evidence="4">2.3.2.27</ecNumber>
    </recommendedName>
</protein>
<comment type="catalytic activity">
    <reaction evidence="1">
        <text>S-ubiquitinyl-[E2 ubiquitin-conjugating enzyme]-L-cysteine + [acceptor protein]-L-lysine = [E2 ubiquitin-conjugating enzyme]-L-cysteine + N(6)-ubiquitinyl-[acceptor protein]-L-lysine.</text>
        <dbReference type="EC" id="2.3.2.27"/>
    </reaction>
</comment>
<keyword evidence="6 14" id="KW-0812">Transmembrane</keyword>
<dbReference type="PROSITE" id="PS50089">
    <property type="entry name" value="ZF_RING_2"/>
    <property type="match status" value="1"/>
</dbReference>
<evidence type="ECO:0000256" key="13">
    <source>
        <dbReference type="PROSITE-ProRule" id="PRU00175"/>
    </source>
</evidence>
<keyword evidence="10" id="KW-0862">Zinc</keyword>
<evidence type="ECO:0000256" key="4">
    <source>
        <dbReference type="ARBA" id="ARBA00012483"/>
    </source>
</evidence>
<dbReference type="Pfam" id="PF13639">
    <property type="entry name" value="zf-RING_2"/>
    <property type="match status" value="1"/>
</dbReference>
<keyword evidence="5" id="KW-0808">Transferase</keyword>
<evidence type="ECO:0000256" key="3">
    <source>
        <dbReference type="ARBA" id="ARBA00004906"/>
    </source>
</evidence>
<evidence type="ECO:0000256" key="8">
    <source>
        <dbReference type="ARBA" id="ARBA00022771"/>
    </source>
</evidence>
<dbReference type="AlphaFoldDB" id="A0A835QSY0"/>
<evidence type="ECO:0000313" key="17">
    <source>
        <dbReference type="Proteomes" id="UP000639772"/>
    </source>
</evidence>
<dbReference type="InterPro" id="IPR001841">
    <property type="entry name" value="Znf_RING"/>
</dbReference>
<evidence type="ECO:0000256" key="2">
    <source>
        <dbReference type="ARBA" id="ARBA00004167"/>
    </source>
</evidence>
<evidence type="ECO:0000256" key="12">
    <source>
        <dbReference type="ARBA" id="ARBA00023136"/>
    </source>
</evidence>
<dbReference type="EMBL" id="JADCNM010000006">
    <property type="protein sequence ID" value="KAG0478129.1"/>
    <property type="molecule type" value="Genomic_DNA"/>
</dbReference>
<reference evidence="16 17" key="1">
    <citation type="journal article" date="2020" name="Nat. Food">
        <title>A phased Vanilla planifolia genome enables genetic improvement of flavour and production.</title>
        <authorList>
            <person name="Hasing T."/>
            <person name="Tang H."/>
            <person name="Brym M."/>
            <person name="Khazi F."/>
            <person name="Huang T."/>
            <person name="Chambers A.H."/>
        </authorList>
    </citation>
    <scope>NUCLEOTIDE SEQUENCE [LARGE SCALE GENOMIC DNA]</scope>
    <source>
        <tissue evidence="16">Leaf</tissue>
    </source>
</reference>
<evidence type="ECO:0000256" key="1">
    <source>
        <dbReference type="ARBA" id="ARBA00000900"/>
    </source>
</evidence>
<keyword evidence="11 14" id="KW-1133">Transmembrane helix</keyword>
<dbReference type="UniPathway" id="UPA00143"/>
<comment type="caution">
    <text evidence="16">The sequence shown here is derived from an EMBL/GenBank/DDBJ whole genome shotgun (WGS) entry which is preliminary data.</text>
</comment>
<evidence type="ECO:0000256" key="11">
    <source>
        <dbReference type="ARBA" id="ARBA00022989"/>
    </source>
</evidence>
<organism evidence="16 17">
    <name type="scientific">Vanilla planifolia</name>
    <name type="common">Vanilla</name>
    <dbReference type="NCBI Taxonomy" id="51239"/>
    <lineage>
        <taxon>Eukaryota</taxon>
        <taxon>Viridiplantae</taxon>
        <taxon>Streptophyta</taxon>
        <taxon>Embryophyta</taxon>
        <taxon>Tracheophyta</taxon>
        <taxon>Spermatophyta</taxon>
        <taxon>Magnoliopsida</taxon>
        <taxon>Liliopsida</taxon>
        <taxon>Asparagales</taxon>
        <taxon>Orchidaceae</taxon>
        <taxon>Vanilloideae</taxon>
        <taxon>Vanilleae</taxon>
        <taxon>Vanilla</taxon>
    </lineage>
</organism>
<evidence type="ECO:0000259" key="15">
    <source>
        <dbReference type="PROSITE" id="PS50089"/>
    </source>
</evidence>
<evidence type="ECO:0000256" key="9">
    <source>
        <dbReference type="ARBA" id="ARBA00022786"/>
    </source>
</evidence>
<proteinExistence type="predicted"/>
<comment type="subcellular location">
    <subcellularLocation>
        <location evidence="2">Membrane</location>
        <topology evidence="2">Single-pass membrane protein</topology>
    </subcellularLocation>
</comment>
<dbReference type="SUPFAM" id="SSF57850">
    <property type="entry name" value="RING/U-box"/>
    <property type="match status" value="1"/>
</dbReference>
<dbReference type="PANTHER" id="PTHR46539:SF24">
    <property type="entry name" value="(WILD MALAYSIAN BANANA) HYPOTHETICAL PROTEIN"/>
    <property type="match status" value="1"/>
</dbReference>
<dbReference type="CDD" id="cd16461">
    <property type="entry name" value="RING-H2_EL5-like"/>
    <property type="match status" value="1"/>
</dbReference>
<name>A0A835QSY0_VANPL</name>
<dbReference type="GO" id="GO:0016567">
    <property type="term" value="P:protein ubiquitination"/>
    <property type="evidence" value="ECO:0007669"/>
    <property type="project" value="UniProtKB-UniPathway"/>
</dbReference>
<dbReference type="PANTHER" id="PTHR46539">
    <property type="entry name" value="E3 UBIQUITIN-PROTEIN LIGASE ATL42"/>
    <property type="match status" value="1"/>
</dbReference>
<feature type="transmembrane region" description="Helical" evidence="14">
    <location>
        <begin position="6"/>
        <end position="30"/>
    </location>
</feature>
<keyword evidence="9" id="KW-0833">Ubl conjugation pathway</keyword>
<keyword evidence="7" id="KW-0479">Metal-binding</keyword>
<dbReference type="Proteomes" id="UP000639772">
    <property type="component" value="Chromosome 6"/>
</dbReference>
<dbReference type="InterPro" id="IPR013083">
    <property type="entry name" value="Znf_RING/FYVE/PHD"/>
</dbReference>
<evidence type="ECO:0000256" key="6">
    <source>
        <dbReference type="ARBA" id="ARBA00022692"/>
    </source>
</evidence>
<evidence type="ECO:0000313" key="16">
    <source>
        <dbReference type="EMBL" id="KAG0478129.1"/>
    </source>
</evidence>
<keyword evidence="8 13" id="KW-0863">Zinc-finger</keyword>
<comment type="pathway">
    <text evidence="3">Protein modification; protein ubiquitination.</text>
</comment>
<keyword evidence="12 14" id="KW-0472">Membrane</keyword>
<evidence type="ECO:0000256" key="14">
    <source>
        <dbReference type="SAM" id="Phobius"/>
    </source>
</evidence>
<dbReference type="OrthoDB" id="8062037at2759"/>
<dbReference type="EC" id="2.3.2.27" evidence="4"/>
<gene>
    <name evidence="16" type="ORF">HPP92_012848</name>
</gene>
<feature type="domain" description="RING-type" evidence="15">
    <location>
        <begin position="82"/>
        <end position="124"/>
    </location>
</feature>
<evidence type="ECO:0000256" key="7">
    <source>
        <dbReference type="ARBA" id="ARBA00022723"/>
    </source>
</evidence>